<dbReference type="RefSeq" id="WP_203017523.1">
    <property type="nucleotide sequence ID" value="NZ_CP032405.1"/>
</dbReference>
<dbReference type="InterPro" id="IPR018759">
    <property type="entry name" value="BBP2_2"/>
</dbReference>
<evidence type="ECO:0008006" key="5">
    <source>
        <dbReference type="Google" id="ProtNLM"/>
    </source>
</evidence>
<sequence>MTSVENRNTRGAGRLGLRAFASALALSALVHPSLLAAQETRPTAQSSQGMSASGRQPLGIGPEGIATRASEMSTSAPAVATDPTTTATIAPNSFAMEPLADPDAVPLDDDIGRQNLRETRLDDPTAARIRRDALDAEDGTGIRLGSMILRPSISQKLGTEREKSGGVKANRTFSETGLKGTLTSDWSRHELNVGAEGAWQETLSGADNDKPRANIDARLRLDLADDTIATLSGSYSFSREDSDDPNAVSGARVQSGVNQFGTGLSIERDFGMIRGSIAGDITRFQYSDAKLSNGGILERSDRDRNRYTVSSRLGYEISPALTPFIEGTIGRIDYDEAEDSSGYRRSADLYGAKAGVAVDLGEKLRGEIALGYEHQTFEDARLAELSAMTVDGNIFWSPRDGTNIDLSLDTSIDPSTTAGVNGATIHRVTAALSHDLRTNLVARLTGGTTFTNYDGNASASDTTAYLAGAGLTWKVNRYLDATADLAYERTNYKTGTDNSTVTALVGLTAKR</sequence>
<feature type="region of interest" description="Disordered" evidence="1">
    <location>
        <begin position="39"/>
        <end position="63"/>
    </location>
</feature>
<feature type="signal peptide" evidence="2">
    <location>
        <begin position="1"/>
        <end position="36"/>
    </location>
</feature>
<gene>
    <name evidence="3" type="ORF">D4A92_01025</name>
</gene>
<dbReference type="SUPFAM" id="SSF56935">
    <property type="entry name" value="Porins"/>
    <property type="match status" value="1"/>
</dbReference>
<name>A0ABX7EP75_9HYPH</name>
<evidence type="ECO:0000256" key="2">
    <source>
        <dbReference type="SAM" id="SignalP"/>
    </source>
</evidence>
<keyword evidence="4" id="KW-1185">Reference proteome</keyword>
<feature type="chain" id="PRO_5045501843" description="Outer membrane beta-barrel protein" evidence="2">
    <location>
        <begin position="37"/>
        <end position="511"/>
    </location>
</feature>
<dbReference type="Proteomes" id="UP000596351">
    <property type="component" value="Chromosome"/>
</dbReference>
<protein>
    <recommendedName>
        <fullName evidence="5">Outer membrane beta-barrel protein</fullName>
    </recommendedName>
</protein>
<feature type="compositionally biased region" description="Polar residues" evidence="1">
    <location>
        <begin position="40"/>
        <end position="54"/>
    </location>
</feature>
<keyword evidence="2" id="KW-0732">Signal</keyword>
<dbReference type="Pfam" id="PF10082">
    <property type="entry name" value="BBP2_2"/>
    <property type="match status" value="1"/>
</dbReference>
<evidence type="ECO:0000256" key="1">
    <source>
        <dbReference type="SAM" id="MobiDB-lite"/>
    </source>
</evidence>
<accession>A0ABX7EP75</accession>
<organism evidence="3 4">
    <name type="scientific">Rhizobium rosettiformans</name>
    <dbReference type="NCBI Taxonomy" id="1368430"/>
    <lineage>
        <taxon>Bacteria</taxon>
        <taxon>Pseudomonadati</taxon>
        <taxon>Pseudomonadota</taxon>
        <taxon>Alphaproteobacteria</taxon>
        <taxon>Hyphomicrobiales</taxon>
        <taxon>Rhizobiaceae</taxon>
        <taxon>Rhizobium/Agrobacterium group</taxon>
        <taxon>Rhizobium</taxon>
    </lineage>
</organism>
<reference evidence="3 4" key="1">
    <citation type="submission" date="2018-09" db="EMBL/GenBank/DDBJ databases">
        <title>Rhizobium sp. MAE2-X.</title>
        <authorList>
            <person name="Lee Y."/>
            <person name="Jeon C.O."/>
        </authorList>
    </citation>
    <scope>NUCLEOTIDE SEQUENCE [LARGE SCALE GENOMIC DNA]</scope>
    <source>
        <strain evidence="3 4">MAE2-X</strain>
    </source>
</reference>
<evidence type="ECO:0000313" key="4">
    <source>
        <dbReference type="Proteomes" id="UP000596351"/>
    </source>
</evidence>
<proteinExistence type="predicted"/>
<dbReference type="EMBL" id="CP032405">
    <property type="protein sequence ID" value="QRF50129.1"/>
    <property type="molecule type" value="Genomic_DNA"/>
</dbReference>
<evidence type="ECO:0000313" key="3">
    <source>
        <dbReference type="EMBL" id="QRF50129.1"/>
    </source>
</evidence>